<dbReference type="InterPro" id="IPR014729">
    <property type="entry name" value="Rossmann-like_a/b/a_fold"/>
</dbReference>
<dbReference type="SUPFAM" id="SSF52402">
    <property type="entry name" value="Adenine nucleotide alpha hydrolases-like"/>
    <property type="match status" value="1"/>
</dbReference>
<protein>
    <submittedName>
        <fullName evidence="1">Electron transfer flavoprotein alpha/beta-subunit</fullName>
    </submittedName>
</protein>
<proteinExistence type="predicted"/>
<evidence type="ECO:0000313" key="1">
    <source>
        <dbReference type="EMBL" id="EQD28645.1"/>
    </source>
</evidence>
<comment type="caution">
    <text evidence="1">The sequence shown here is derived from an EMBL/GenBank/DDBJ whole genome shotgun (WGS) entry which is preliminary data.</text>
</comment>
<gene>
    <name evidence="1" type="ORF">B1A_21075</name>
</gene>
<feature type="non-terminal residue" evidence="1">
    <location>
        <position position="57"/>
    </location>
</feature>
<dbReference type="AlphaFoldDB" id="T0ZG10"/>
<reference evidence="1" key="2">
    <citation type="journal article" date="2014" name="ISME J.">
        <title>Microbial stratification in low pH oxic and suboxic macroscopic growths along an acid mine drainage.</title>
        <authorList>
            <person name="Mendez-Garcia C."/>
            <person name="Mesa V."/>
            <person name="Sprenger R.R."/>
            <person name="Richter M."/>
            <person name="Diez M.S."/>
            <person name="Solano J."/>
            <person name="Bargiela R."/>
            <person name="Golyshina O.V."/>
            <person name="Manteca A."/>
            <person name="Ramos J.L."/>
            <person name="Gallego J.R."/>
            <person name="Llorente I."/>
            <person name="Martins Dos Santos V.A."/>
            <person name="Jensen O.N."/>
            <person name="Pelaez A.I."/>
            <person name="Sanchez J."/>
            <person name="Ferrer M."/>
        </authorList>
    </citation>
    <scope>NUCLEOTIDE SEQUENCE</scope>
</reference>
<organism evidence="1">
    <name type="scientific">mine drainage metagenome</name>
    <dbReference type="NCBI Taxonomy" id="410659"/>
    <lineage>
        <taxon>unclassified sequences</taxon>
        <taxon>metagenomes</taxon>
        <taxon>ecological metagenomes</taxon>
    </lineage>
</organism>
<name>T0ZG10_9ZZZZ</name>
<dbReference type="Gene3D" id="3.40.50.620">
    <property type="entry name" value="HUPs"/>
    <property type="match status" value="1"/>
</dbReference>
<sequence length="57" mass="6058">MEIAVCVKPVPDPETRLRPGPDQRTLDVEGVKFVLAGYDESAVEQALLRPGPASPAA</sequence>
<accession>T0ZG10</accession>
<reference evidence="1" key="1">
    <citation type="submission" date="2013-08" db="EMBL/GenBank/DDBJ databases">
        <authorList>
            <person name="Mendez C."/>
            <person name="Richter M."/>
            <person name="Ferrer M."/>
            <person name="Sanchez J."/>
        </authorList>
    </citation>
    <scope>NUCLEOTIDE SEQUENCE</scope>
</reference>
<dbReference type="EMBL" id="AUZX01015570">
    <property type="protein sequence ID" value="EQD28645.1"/>
    <property type="molecule type" value="Genomic_DNA"/>
</dbReference>